<comment type="caution">
    <text evidence="5">The sequence shown here is derived from an EMBL/GenBank/DDBJ whole genome shotgun (WGS) entry which is preliminary data.</text>
</comment>
<evidence type="ECO:0000313" key="7">
    <source>
        <dbReference type="Proteomes" id="UP001218188"/>
    </source>
</evidence>
<name>A0AAD6T3U9_9AGAR</name>
<dbReference type="EMBL" id="JARJCM010000030">
    <property type="protein sequence ID" value="KAJ7038775.1"/>
    <property type="molecule type" value="Genomic_DNA"/>
</dbReference>
<protein>
    <submittedName>
        <fullName evidence="5">Uncharacterized protein</fullName>
    </submittedName>
</protein>
<sequence length="230" mass="25895">MPTTNQVFLNNFDTSGLTARHADYNLLHSVLKRVSKRYFTFQVLDRAITIIDARTIRLYCDYNAAIIHGDDLPEREPTFYNPFARAMNTYDTSGLKWAYLEDEVIVFDEAFDAADAESFCVLDTETSDHTILGTDQVAVSRAYFQNAERLRFQAEKREVKYANQREKRKTLADEGVLDVNSKEARENLAVKRKILEDAKAEEVASKKQKANDGSVAGSSGGSGDITMNQG</sequence>
<dbReference type="EMBL" id="JARJCM010000055">
    <property type="protein sequence ID" value="KAJ7034786.1"/>
    <property type="molecule type" value="Genomic_DNA"/>
</dbReference>
<dbReference type="AlphaFoldDB" id="A0AAD6T3U9"/>
<dbReference type="EMBL" id="JARJCM010000017">
    <property type="protein sequence ID" value="KAJ7041302.1"/>
    <property type="molecule type" value="Genomic_DNA"/>
</dbReference>
<gene>
    <name evidence="6" type="ORF">C8F04DRAFT_1079689</name>
    <name evidence="5" type="ORF">C8F04DRAFT_1088465</name>
    <name evidence="4" type="ORF">C8F04DRAFT_1101134</name>
    <name evidence="3" type="ORF">C8F04DRAFT_1109639</name>
    <name evidence="2" type="ORF">C8F04DRAFT_1136542</name>
</gene>
<dbReference type="Proteomes" id="UP001218188">
    <property type="component" value="Unassembled WGS sequence"/>
</dbReference>
<proteinExistence type="predicted"/>
<organism evidence="5 7">
    <name type="scientific">Mycena alexandri</name>
    <dbReference type="NCBI Taxonomy" id="1745969"/>
    <lineage>
        <taxon>Eukaryota</taxon>
        <taxon>Fungi</taxon>
        <taxon>Dikarya</taxon>
        <taxon>Basidiomycota</taxon>
        <taxon>Agaricomycotina</taxon>
        <taxon>Agaricomycetes</taxon>
        <taxon>Agaricomycetidae</taxon>
        <taxon>Agaricales</taxon>
        <taxon>Marasmiineae</taxon>
        <taxon>Mycenaceae</taxon>
        <taxon>Mycena</taxon>
    </lineage>
</organism>
<evidence type="ECO:0000313" key="3">
    <source>
        <dbReference type="EMBL" id="KAJ7031743.1"/>
    </source>
</evidence>
<keyword evidence="7" id="KW-1185">Reference proteome</keyword>
<feature type="region of interest" description="Disordered" evidence="1">
    <location>
        <begin position="201"/>
        <end position="230"/>
    </location>
</feature>
<evidence type="ECO:0000313" key="4">
    <source>
        <dbReference type="EMBL" id="KAJ7034786.1"/>
    </source>
</evidence>
<evidence type="ECO:0000256" key="1">
    <source>
        <dbReference type="SAM" id="MobiDB-lite"/>
    </source>
</evidence>
<evidence type="ECO:0000313" key="2">
    <source>
        <dbReference type="EMBL" id="KAJ7022925.1"/>
    </source>
</evidence>
<evidence type="ECO:0000313" key="5">
    <source>
        <dbReference type="EMBL" id="KAJ7038775.1"/>
    </source>
</evidence>
<evidence type="ECO:0000313" key="6">
    <source>
        <dbReference type="EMBL" id="KAJ7041302.1"/>
    </source>
</evidence>
<dbReference type="EMBL" id="JARJCM010000200">
    <property type="protein sequence ID" value="KAJ7022925.1"/>
    <property type="molecule type" value="Genomic_DNA"/>
</dbReference>
<accession>A0AAD6T3U9</accession>
<dbReference type="EMBL" id="JARJCM010000079">
    <property type="protein sequence ID" value="KAJ7031743.1"/>
    <property type="molecule type" value="Genomic_DNA"/>
</dbReference>
<reference evidence="5" key="1">
    <citation type="submission" date="2023-03" db="EMBL/GenBank/DDBJ databases">
        <title>Massive genome expansion in bonnet fungi (Mycena s.s.) driven by repeated elements and novel gene families across ecological guilds.</title>
        <authorList>
            <consortium name="Lawrence Berkeley National Laboratory"/>
            <person name="Harder C.B."/>
            <person name="Miyauchi S."/>
            <person name="Viragh M."/>
            <person name="Kuo A."/>
            <person name="Thoen E."/>
            <person name="Andreopoulos B."/>
            <person name="Lu D."/>
            <person name="Skrede I."/>
            <person name="Drula E."/>
            <person name="Henrissat B."/>
            <person name="Morin E."/>
            <person name="Kohler A."/>
            <person name="Barry K."/>
            <person name="LaButti K."/>
            <person name="Morin E."/>
            <person name="Salamov A."/>
            <person name="Lipzen A."/>
            <person name="Mereny Z."/>
            <person name="Hegedus B."/>
            <person name="Baldrian P."/>
            <person name="Stursova M."/>
            <person name="Weitz H."/>
            <person name="Taylor A."/>
            <person name="Grigoriev I.V."/>
            <person name="Nagy L.G."/>
            <person name="Martin F."/>
            <person name="Kauserud H."/>
        </authorList>
    </citation>
    <scope>NUCLEOTIDE SEQUENCE</scope>
    <source>
        <strain evidence="5">CBHHK200</strain>
    </source>
</reference>